<keyword evidence="6 8" id="KW-1133">Transmembrane helix</keyword>
<accession>A0A4R5BA28</accession>
<dbReference type="OrthoDB" id="3212150at2"/>
<feature type="transmembrane region" description="Helical" evidence="8">
    <location>
        <begin position="147"/>
        <end position="166"/>
    </location>
</feature>
<evidence type="ECO:0000256" key="2">
    <source>
        <dbReference type="ARBA" id="ARBA00022475"/>
    </source>
</evidence>
<comment type="caution">
    <text evidence="9">The sequence shown here is derived from an EMBL/GenBank/DDBJ whole genome shotgun (WGS) entry which is preliminary data.</text>
</comment>
<organism evidence="9 10">
    <name type="scientific">Actinomadura rubrisoli</name>
    <dbReference type="NCBI Taxonomy" id="2530368"/>
    <lineage>
        <taxon>Bacteria</taxon>
        <taxon>Bacillati</taxon>
        <taxon>Actinomycetota</taxon>
        <taxon>Actinomycetes</taxon>
        <taxon>Streptosporangiales</taxon>
        <taxon>Thermomonosporaceae</taxon>
        <taxon>Actinomadura</taxon>
    </lineage>
</organism>
<dbReference type="Proteomes" id="UP000294513">
    <property type="component" value="Unassembled WGS sequence"/>
</dbReference>
<feature type="transmembrane region" description="Helical" evidence="8">
    <location>
        <begin position="178"/>
        <end position="205"/>
    </location>
</feature>
<evidence type="ECO:0000313" key="9">
    <source>
        <dbReference type="EMBL" id="TDD81520.1"/>
    </source>
</evidence>
<protein>
    <recommendedName>
        <fullName evidence="11">Phospholipid carrier-dependent glycosyltransferase</fullName>
    </recommendedName>
</protein>
<evidence type="ECO:0000256" key="3">
    <source>
        <dbReference type="ARBA" id="ARBA00022676"/>
    </source>
</evidence>
<keyword evidence="5 8" id="KW-0812">Transmembrane</keyword>
<feature type="transmembrane region" description="Helical" evidence="8">
    <location>
        <begin position="437"/>
        <end position="459"/>
    </location>
</feature>
<evidence type="ECO:0008006" key="11">
    <source>
        <dbReference type="Google" id="ProtNLM"/>
    </source>
</evidence>
<dbReference type="InterPro" id="IPR050297">
    <property type="entry name" value="LipidA_mod_glycosyltrf_83"/>
</dbReference>
<dbReference type="GO" id="GO:0005886">
    <property type="term" value="C:plasma membrane"/>
    <property type="evidence" value="ECO:0007669"/>
    <property type="project" value="UniProtKB-SubCell"/>
</dbReference>
<evidence type="ECO:0000256" key="8">
    <source>
        <dbReference type="SAM" id="Phobius"/>
    </source>
</evidence>
<keyword evidence="4" id="KW-0808">Transferase</keyword>
<dbReference type="AlphaFoldDB" id="A0A4R5BA28"/>
<dbReference type="GO" id="GO:0009103">
    <property type="term" value="P:lipopolysaccharide biosynthetic process"/>
    <property type="evidence" value="ECO:0007669"/>
    <property type="project" value="UniProtKB-ARBA"/>
</dbReference>
<evidence type="ECO:0000256" key="6">
    <source>
        <dbReference type="ARBA" id="ARBA00022989"/>
    </source>
</evidence>
<dbReference type="EMBL" id="SMKU01000136">
    <property type="protein sequence ID" value="TDD81520.1"/>
    <property type="molecule type" value="Genomic_DNA"/>
</dbReference>
<evidence type="ECO:0000256" key="4">
    <source>
        <dbReference type="ARBA" id="ARBA00022679"/>
    </source>
</evidence>
<feature type="transmembrane region" description="Helical" evidence="8">
    <location>
        <begin position="33"/>
        <end position="53"/>
    </location>
</feature>
<proteinExistence type="predicted"/>
<evidence type="ECO:0000313" key="10">
    <source>
        <dbReference type="Proteomes" id="UP000294513"/>
    </source>
</evidence>
<reference evidence="9 10" key="1">
    <citation type="submission" date="2019-03" db="EMBL/GenBank/DDBJ databases">
        <title>Draft genome sequences of novel Actinobacteria.</title>
        <authorList>
            <person name="Sahin N."/>
            <person name="Ay H."/>
            <person name="Saygin H."/>
        </authorList>
    </citation>
    <scope>NUCLEOTIDE SEQUENCE [LARGE SCALE GENOMIC DNA]</scope>
    <source>
        <strain evidence="9 10">H3C3</strain>
    </source>
</reference>
<dbReference type="PANTHER" id="PTHR33908">
    <property type="entry name" value="MANNOSYLTRANSFERASE YKCB-RELATED"/>
    <property type="match status" value="1"/>
</dbReference>
<gene>
    <name evidence="9" type="ORF">E1298_24015</name>
</gene>
<keyword evidence="2" id="KW-1003">Cell membrane</keyword>
<comment type="subcellular location">
    <subcellularLocation>
        <location evidence="1">Cell membrane</location>
        <topology evidence="1">Multi-pass membrane protein</topology>
    </subcellularLocation>
</comment>
<dbReference type="PANTHER" id="PTHR33908:SF11">
    <property type="entry name" value="MEMBRANE PROTEIN"/>
    <property type="match status" value="1"/>
</dbReference>
<feature type="transmembrane region" description="Helical" evidence="8">
    <location>
        <begin position="410"/>
        <end position="430"/>
    </location>
</feature>
<evidence type="ECO:0000256" key="1">
    <source>
        <dbReference type="ARBA" id="ARBA00004651"/>
    </source>
</evidence>
<evidence type="ECO:0000256" key="7">
    <source>
        <dbReference type="ARBA" id="ARBA00023136"/>
    </source>
</evidence>
<feature type="transmembrane region" description="Helical" evidence="8">
    <location>
        <begin position="217"/>
        <end position="238"/>
    </location>
</feature>
<sequence>MSAIHAPPLPAEREGVAGALRGARTRDLLRPDALFVVLLTVGTALRALAVAGYRPALWFNDSYDYVRIGVAPFPHPLRAPGYGLMLWLLKPLHSLATVAALQHVMILILAIAAYRAMVGTLGVGRRTAALATAPVLLDAYQIQLEHILMSDTLFTALVFGAMVTLVRKDSRWSWLHAATAGGVLGAAAVTRTVGMALVFVAVLYLVARYRTRWRRSVLTVAALLAAFALPVGASMVWFHSEHGRYALTDSDGVFLWGRTAAFADCTAHTPPERLARMCPRKPPGERSASSTQIWEEGSPTGWQHGHAFSPETNELAKSFALWAMRTQPTDYAETVSYDFFVRTFAWSRVGYPHPWTESFYHFTARPRPVPGIALIGGGMDAEVAREYERGPAETRVVEPYAAPLRGYQRFVRLPGTVLALIVLAGAAGMLRRRRNSAWLQAGLLWATGITLLAVPPLAVDFDYRYTLPATPFLCIAAVTAWRRPAVNETPAAEREETESV</sequence>
<keyword evidence="7 8" id="KW-0472">Membrane</keyword>
<evidence type="ECO:0000256" key="5">
    <source>
        <dbReference type="ARBA" id="ARBA00022692"/>
    </source>
</evidence>
<dbReference type="GO" id="GO:0016763">
    <property type="term" value="F:pentosyltransferase activity"/>
    <property type="evidence" value="ECO:0007669"/>
    <property type="project" value="TreeGrafter"/>
</dbReference>
<feature type="transmembrane region" description="Helical" evidence="8">
    <location>
        <begin position="92"/>
        <end position="116"/>
    </location>
</feature>
<keyword evidence="3" id="KW-0328">Glycosyltransferase</keyword>
<name>A0A4R5BA28_9ACTN</name>
<dbReference type="RefSeq" id="WP_131896944.1">
    <property type="nucleotide sequence ID" value="NZ_SMKU01000136.1"/>
</dbReference>
<keyword evidence="10" id="KW-1185">Reference proteome</keyword>